<evidence type="ECO:0000313" key="4">
    <source>
        <dbReference type="EMBL" id="MDI1491894.1"/>
    </source>
</evidence>
<comment type="caution">
    <text evidence="4">The sequence shown here is derived from an EMBL/GenBank/DDBJ whole genome shotgun (WGS) entry which is preliminary data.</text>
</comment>
<dbReference type="Pfam" id="PF07842">
    <property type="entry name" value="GCFC"/>
    <property type="match status" value="1"/>
</dbReference>
<dbReference type="PANTHER" id="PTHR23329">
    <property type="entry name" value="TUFTELIN-INTERACTING PROTEIN 11-RELATED"/>
    <property type="match status" value="1"/>
</dbReference>
<dbReference type="GO" id="GO:0000390">
    <property type="term" value="P:spliceosomal complex disassembly"/>
    <property type="evidence" value="ECO:0007669"/>
    <property type="project" value="InterPro"/>
</dbReference>
<dbReference type="EMBL" id="JAPUFD010000016">
    <property type="protein sequence ID" value="MDI1491894.1"/>
    <property type="molecule type" value="Genomic_DNA"/>
</dbReference>
<dbReference type="AlphaFoldDB" id="A0AA43TXW3"/>
<accession>A0AA43TXW3</accession>
<dbReference type="GO" id="GO:0071008">
    <property type="term" value="C:U2-type post-mRNA release spliceosomal complex"/>
    <property type="evidence" value="ECO:0007669"/>
    <property type="project" value="TreeGrafter"/>
</dbReference>
<dbReference type="PANTHER" id="PTHR23329:SF1">
    <property type="entry name" value="TUFTELIN-INTERACTING PROTEIN 11"/>
    <property type="match status" value="1"/>
</dbReference>
<dbReference type="SMART" id="SM00443">
    <property type="entry name" value="G_patch"/>
    <property type="match status" value="1"/>
</dbReference>
<keyword evidence="5" id="KW-1185">Reference proteome</keyword>
<feature type="region of interest" description="Disordered" evidence="2">
    <location>
        <begin position="85"/>
        <end position="157"/>
    </location>
</feature>
<dbReference type="InterPro" id="IPR022783">
    <property type="entry name" value="GCFC_dom"/>
</dbReference>
<dbReference type="Proteomes" id="UP001161017">
    <property type="component" value="Unassembled WGS sequence"/>
</dbReference>
<feature type="region of interest" description="Disordered" evidence="2">
    <location>
        <begin position="1"/>
        <end position="50"/>
    </location>
</feature>
<feature type="compositionally biased region" description="Basic and acidic residues" evidence="2">
    <location>
        <begin position="96"/>
        <end position="117"/>
    </location>
</feature>
<dbReference type="InterPro" id="IPR000467">
    <property type="entry name" value="G_patch_dom"/>
</dbReference>
<dbReference type="PROSITE" id="PS50174">
    <property type="entry name" value="G_PATCH"/>
    <property type="match status" value="1"/>
</dbReference>
<protein>
    <recommendedName>
        <fullName evidence="3">G-patch domain-containing protein</fullName>
    </recommendedName>
</protein>
<comment type="similarity">
    <text evidence="1">Belongs to the TFP11/STIP family.</text>
</comment>
<evidence type="ECO:0000259" key="3">
    <source>
        <dbReference type="PROSITE" id="PS50174"/>
    </source>
</evidence>
<sequence>MPGLGFGMKGAEFSEEDSDSDHRSKRRKVNTMYGGFQNGGPAPTAASKPAPVNSFAAKMMAKMGYKEGEGLGATGKGRLAPIETQLRPQGAGLGAVKEKTKQAKADEKREAAFRGEVLEDSSEEERKRRRQQKEKSRSGGPGQQARSTAKAKPKYRTAAEIEAAAEGLEIPNVLKSIIDATGQETRLLTSTAGLMSAQSLMVPEETESMKLSRMAQRESVAFADEWTALQNRKDHFDQQTLELQAAISQQEEERLAVDALIDAIGNLQGKLSAGMADWESTVRDIELLSQSEEVKESSLDLQGIGVAAIQPLFAQAMQEWNPLEDPESVSPYLSQLQHILLKPIQSSSMEVALQNGDANSRSRSNKSTTHYETMIYTYWLPPMRTAINAWDVYNPDQLVAVIEAWQPLLPPFILANVLDNLIVHRLVAALNSFKPRRNRDNSSRTPSPHKWLFPWLQYLDEQHTNPRSSSGLMSDVKRKLKSALSTWDVSHGVFPGLEHWQPIFNSDLTHILVRHVLPHLAEYLTTNFDVDPSDQEMRPLQKIVQWTPYFSLDAIAQLFNDIFFKKWHNILYLWLTNTPDSGEIMQWYLWWKSQLAEMLPEGFNDLPIIKACFDKGLTIINVAIDAMESEADVDAALHPLVFEAPPKAQRITQTAPAAPQIPRPIENPTTFKDVVEDWCAENGLLMFPMREADVATGQPLFRITASASGKGGVVLYMKGDVVWARGKAGTAQSKSFMPMGLDESLAARAEGR</sequence>
<evidence type="ECO:0000256" key="2">
    <source>
        <dbReference type="SAM" id="MobiDB-lite"/>
    </source>
</evidence>
<dbReference type="InterPro" id="IPR045211">
    <property type="entry name" value="TFP11/STIP/Ntr1"/>
</dbReference>
<gene>
    <name evidence="4" type="ORF">OHK93_003105</name>
</gene>
<evidence type="ECO:0000256" key="1">
    <source>
        <dbReference type="ARBA" id="ARBA00010900"/>
    </source>
</evidence>
<evidence type="ECO:0000313" key="5">
    <source>
        <dbReference type="Proteomes" id="UP001161017"/>
    </source>
</evidence>
<proteinExistence type="inferred from homology"/>
<name>A0AA43TXW3_9LECA</name>
<dbReference type="GO" id="GO:0003676">
    <property type="term" value="F:nucleic acid binding"/>
    <property type="evidence" value="ECO:0007669"/>
    <property type="project" value="InterPro"/>
</dbReference>
<reference evidence="4" key="1">
    <citation type="journal article" date="2023" name="Genome Biol. Evol.">
        <title>First Whole Genome Sequence and Flow Cytometry Genome Size Data for the Lichen-Forming Fungus Ramalina farinacea (Ascomycota).</title>
        <authorList>
            <person name="Llewellyn T."/>
            <person name="Mian S."/>
            <person name="Hill R."/>
            <person name="Leitch I.J."/>
            <person name="Gaya E."/>
        </authorList>
    </citation>
    <scope>NUCLEOTIDE SEQUENCE</scope>
    <source>
        <strain evidence="4">LIQ254RAFAR</strain>
    </source>
</reference>
<feature type="domain" description="G-patch" evidence="3">
    <location>
        <begin position="52"/>
        <end position="98"/>
    </location>
</feature>
<organism evidence="4 5">
    <name type="scientific">Ramalina farinacea</name>
    <dbReference type="NCBI Taxonomy" id="258253"/>
    <lineage>
        <taxon>Eukaryota</taxon>
        <taxon>Fungi</taxon>
        <taxon>Dikarya</taxon>
        <taxon>Ascomycota</taxon>
        <taxon>Pezizomycotina</taxon>
        <taxon>Lecanoromycetes</taxon>
        <taxon>OSLEUM clade</taxon>
        <taxon>Lecanoromycetidae</taxon>
        <taxon>Lecanorales</taxon>
        <taxon>Lecanorineae</taxon>
        <taxon>Ramalinaceae</taxon>
        <taxon>Ramalina</taxon>
    </lineage>
</organism>
<dbReference type="Pfam" id="PF01585">
    <property type="entry name" value="G-patch"/>
    <property type="match status" value="1"/>
</dbReference>